<feature type="domain" description="Interferon-related developmental regulator C-terminal" evidence="2">
    <location>
        <begin position="23"/>
        <end position="70"/>
    </location>
</feature>
<dbReference type="Proteomes" id="UP000271098">
    <property type="component" value="Unassembled WGS sequence"/>
</dbReference>
<dbReference type="InterPro" id="IPR006921">
    <property type="entry name" value="Interferon-rel_develop_reg_C"/>
</dbReference>
<evidence type="ECO:0000313" key="5">
    <source>
        <dbReference type="WBParaSite" id="GPUH_0001875101-mRNA-1"/>
    </source>
</evidence>
<feature type="compositionally biased region" description="Basic residues" evidence="1">
    <location>
        <begin position="56"/>
        <end position="74"/>
    </location>
</feature>
<dbReference type="EMBL" id="UYRT01087244">
    <property type="protein sequence ID" value="VDN32344.1"/>
    <property type="molecule type" value="Genomic_DNA"/>
</dbReference>
<reference evidence="5" key="1">
    <citation type="submission" date="2016-06" db="UniProtKB">
        <authorList>
            <consortium name="WormBaseParasite"/>
        </authorList>
    </citation>
    <scope>IDENTIFICATION</scope>
</reference>
<accession>A0A183ECN5</accession>
<evidence type="ECO:0000259" key="2">
    <source>
        <dbReference type="Pfam" id="PF04836"/>
    </source>
</evidence>
<reference evidence="3 4" key="2">
    <citation type="submission" date="2018-11" db="EMBL/GenBank/DDBJ databases">
        <authorList>
            <consortium name="Pathogen Informatics"/>
        </authorList>
    </citation>
    <scope>NUCLEOTIDE SEQUENCE [LARGE SCALE GENOMIC DNA]</scope>
</reference>
<gene>
    <name evidence="3" type="ORF">GPUH_LOCUS18728</name>
</gene>
<organism evidence="5">
    <name type="scientific">Gongylonema pulchrum</name>
    <dbReference type="NCBI Taxonomy" id="637853"/>
    <lineage>
        <taxon>Eukaryota</taxon>
        <taxon>Metazoa</taxon>
        <taxon>Ecdysozoa</taxon>
        <taxon>Nematoda</taxon>
        <taxon>Chromadorea</taxon>
        <taxon>Rhabditida</taxon>
        <taxon>Spirurina</taxon>
        <taxon>Spiruromorpha</taxon>
        <taxon>Spiruroidea</taxon>
        <taxon>Gongylonematidae</taxon>
        <taxon>Gongylonema</taxon>
    </lineage>
</organism>
<protein>
    <submittedName>
        <fullName evidence="5">IFRD_C domain-containing protein</fullName>
    </submittedName>
</protein>
<dbReference type="WBParaSite" id="GPUH_0001875101-mRNA-1">
    <property type="protein sequence ID" value="GPUH_0001875101-mRNA-1"/>
    <property type="gene ID" value="GPUH_0001875101"/>
</dbReference>
<evidence type="ECO:0000256" key="1">
    <source>
        <dbReference type="SAM" id="MobiDB-lite"/>
    </source>
</evidence>
<evidence type="ECO:0000313" key="3">
    <source>
        <dbReference type="EMBL" id="VDN32344.1"/>
    </source>
</evidence>
<dbReference type="Pfam" id="PF04836">
    <property type="entry name" value="IFRD_C"/>
    <property type="match status" value="1"/>
</dbReference>
<feature type="region of interest" description="Disordered" evidence="1">
    <location>
        <begin position="51"/>
        <end position="74"/>
    </location>
</feature>
<name>A0A183ECN5_9BILA</name>
<sequence length="74" mass="8648">MKLLYELTLDVLRGNMNAHLECNPVLRDVFDLGPVISQCSVKMSKLQRVAMQNAASKKRNQQRQKQRYKRMVID</sequence>
<dbReference type="AlphaFoldDB" id="A0A183ECN5"/>
<dbReference type="OrthoDB" id="686784at2759"/>
<keyword evidence="4" id="KW-1185">Reference proteome</keyword>
<proteinExistence type="predicted"/>
<evidence type="ECO:0000313" key="4">
    <source>
        <dbReference type="Proteomes" id="UP000271098"/>
    </source>
</evidence>